<proteinExistence type="predicted"/>
<keyword evidence="3" id="KW-1185">Reference proteome</keyword>
<dbReference type="SUPFAM" id="SSF51735">
    <property type="entry name" value="NAD(P)-binding Rossmann-fold domains"/>
    <property type="match status" value="1"/>
</dbReference>
<organism evidence="2 3">
    <name type="scientific">Streptomyces spinosisporus</name>
    <dbReference type="NCBI Taxonomy" id="2927582"/>
    <lineage>
        <taxon>Bacteria</taxon>
        <taxon>Bacillati</taxon>
        <taxon>Actinomycetota</taxon>
        <taxon>Actinomycetes</taxon>
        <taxon>Kitasatosporales</taxon>
        <taxon>Streptomycetaceae</taxon>
        <taxon>Streptomyces</taxon>
    </lineage>
</organism>
<dbReference type="RefSeq" id="WP_242708356.1">
    <property type="nucleotide sequence ID" value="NZ_JALDAX010000001.1"/>
</dbReference>
<dbReference type="InterPro" id="IPR051604">
    <property type="entry name" value="Ergot_Alk_Oxidoreductase"/>
</dbReference>
<dbReference type="Pfam" id="PF13460">
    <property type="entry name" value="NAD_binding_10"/>
    <property type="match status" value="1"/>
</dbReference>
<evidence type="ECO:0000313" key="3">
    <source>
        <dbReference type="Proteomes" id="UP001165270"/>
    </source>
</evidence>
<dbReference type="PANTHER" id="PTHR43162">
    <property type="match status" value="1"/>
</dbReference>
<dbReference type="InterPro" id="IPR016040">
    <property type="entry name" value="NAD(P)-bd_dom"/>
</dbReference>
<feature type="domain" description="NAD(P)-binding" evidence="1">
    <location>
        <begin position="8"/>
        <end position="168"/>
    </location>
</feature>
<comment type="caution">
    <text evidence="2">The sequence shown here is derived from an EMBL/GenBank/DDBJ whole genome shotgun (WGS) entry which is preliminary data.</text>
</comment>
<sequence length="275" mass="28851">MAKIIVLGGQGKVGRRLIETLTRQGHEATAASRSSQLRFDWHDASTWEAVVAGAESVFVVGPGSARDWSGLLARFLDVAAPAGVRHAVLLSARGVEFLPGGAVDLAERALEAGPVPWTVLRPSHFAQNFTEAMFVPVDGLISAPVGTGAEPFIDVQDLAETAARILADGACVGRRIALSGPAAVTFEEAAAVLSAASGVKVRFEPEDPVAHMARLRAAGTPEGYVEWRMAMLEGIRTGADAYVSDGVEQVLGRPATPFTAWADREVPSAAWSSNA</sequence>
<dbReference type="Proteomes" id="UP001165270">
    <property type="component" value="Unassembled WGS sequence"/>
</dbReference>
<dbReference type="PANTHER" id="PTHR43162:SF1">
    <property type="entry name" value="PRESTALK A DIFFERENTIATION PROTEIN A"/>
    <property type="match status" value="1"/>
</dbReference>
<protein>
    <submittedName>
        <fullName evidence="2">NAD(P)H-binding protein</fullName>
    </submittedName>
</protein>
<name>A0ABS9XA55_9ACTN</name>
<dbReference type="Gene3D" id="3.40.50.720">
    <property type="entry name" value="NAD(P)-binding Rossmann-like Domain"/>
    <property type="match status" value="1"/>
</dbReference>
<reference evidence="2" key="1">
    <citation type="submission" date="2022-03" db="EMBL/GenBank/DDBJ databases">
        <title>Streptomyces 7R015 and 7R016 isolated from Barleria lupulina in Thailand.</title>
        <authorList>
            <person name="Kanchanasin P."/>
            <person name="Phongsopitanun W."/>
            <person name="Tanasupawat S."/>
        </authorList>
    </citation>
    <scope>NUCLEOTIDE SEQUENCE</scope>
    <source>
        <strain evidence="2">7R016</strain>
    </source>
</reference>
<dbReference type="InterPro" id="IPR036291">
    <property type="entry name" value="NAD(P)-bd_dom_sf"/>
</dbReference>
<gene>
    <name evidence="2" type="ORF">MQN93_04280</name>
</gene>
<accession>A0ABS9XA55</accession>
<evidence type="ECO:0000259" key="1">
    <source>
        <dbReference type="Pfam" id="PF13460"/>
    </source>
</evidence>
<dbReference type="Gene3D" id="3.90.25.10">
    <property type="entry name" value="UDP-galactose 4-epimerase, domain 1"/>
    <property type="match status" value="1"/>
</dbReference>
<evidence type="ECO:0000313" key="2">
    <source>
        <dbReference type="EMBL" id="MCI3238938.1"/>
    </source>
</evidence>
<dbReference type="EMBL" id="JALDAX010000001">
    <property type="protein sequence ID" value="MCI3238938.1"/>
    <property type="molecule type" value="Genomic_DNA"/>
</dbReference>